<dbReference type="EMBL" id="OC919678">
    <property type="protein sequence ID" value="CAD7651766.1"/>
    <property type="molecule type" value="Genomic_DNA"/>
</dbReference>
<comment type="similarity">
    <text evidence="1 3">Belongs to the calycin superfamily. Fatty-acid binding protein (FABP) family.</text>
</comment>
<evidence type="ECO:0000256" key="1">
    <source>
        <dbReference type="ARBA" id="ARBA00008390"/>
    </source>
</evidence>
<dbReference type="InterPro" id="IPR031259">
    <property type="entry name" value="ILBP"/>
</dbReference>
<organism evidence="5">
    <name type="scientific">Oppiella nova</name>
    <dbReference type="NCBI Taxonomy" id="334625"/>
    <lineage>
        <taxon>Eukaryota</taxon>
        <taxon>Metazoa</taxon>
        <taxon>Ecdysozoa</taxon>
        <taxon>Arthropoda</taxon>
        <taxon>Chelicerata</taxon>
        <taxon>Arachnida</taxon>
        <taxon>Acari</taxon>
        <taxon>Acariformes</taxon>
        <taxon>Sarcoptiformes</taxon>
        <taxon>Oribatida</taxon>
        <taxon>Brachypylina</taxon>
        <taxon>Oppioidea</taxon>
        <taxon>Oppiidae</taxon>
        <taxon>Oppiella</taxon>
    </lineage>
</organism>
<evidence type="ECO:0000313" key="5">
    <source>
        <dbReference type="EMBL" id="CAD7651766.1"/>
    </source>
</evidence>
<dbReference type="InterPro" id="IPR000463">
    <property type="entry name" value="Fatty_acid-bd"/>
</dbReference>
<protein>
    <recommendedName>
        <fullName evidence="4">Cytosolic fatty-acid binding proteins domain-containing protein</fullName>
    </recommendedName>
</protein>
<dbReference type="InterPro" id="IPR000566">
    <property type="entry name" value="Lipocln_cytosolic_FA-bd_dom"/>
</dbReference>
<dbReference type="InterPro" id="IPR012674">
    <property type="entry name" value="Calycin"/>
</dbReference>
<dbReference type="Gene3D" id="2.40.128.20">
    <property type="match status" value="1"/>
</dbReference>
<proteinExistence type="inferred from homology"/>
<dbReference type="PRINTS" id="PR00178">
    <property type="entry name" value="FATTYACIDBP"/>
</dbReference>
<dbReference type="AlphaFoldDB" id="A0A7R9QMQ7"/>
<evidence type="ECO:0000313" key="6">
    <source>
        <dbReference type="Proteomes" id="UP000728032"/>
    </source>
</evidence>
<dbReference type="GO" id="GO:0008289">
    <property type="term" value="F:lipid binding"/>
    <property type="evidence" value="ECO:0007669"/>
    <property type="project" value="UniProtKB-KW"/>
</dbReference>
<dbReference type="PANTHER" id="PTHR11955">
    <property type="entry name" value="FATTY ACID BINDING PROTEIN"/>
    <property type="match status" value="1"/>
</dbReference>
<dbReference type="SUPFAM" id="SSF50814">
    <property type="entry name" value="Lipocalins"/>
    <property type="match status" value="1"/>
</dbReference>
<reference evidence="5" key="1">
    <citation type="submission" date="2020-11" db="EMBL/GenBank/DDBJ databases">
        <authorList>
            <person name="Tran Van P."/>
        </authorList>
    </citation>
    <scope>NUCLEOTIDE SEQUENCE</scope>
</reference>
<keyword evidence="2" id="KW-0446">Lipid-binding</keyword>
<dbReference type="EMBL" id="CAJPVJ010004853">
    <property type="protein sequence ID" value="CAG2168988.1"/>
    <property type="molecule type" value="Genomic_DNA"/>
</dbReference>
<sequence length="131" mass="14695">MTDYTGKFTLVSSENFDALLKELGVSDEIISQVKNNTQELEISKDGNVYTSRTIQPNRTHEVKFELGKEFDETRPDGKTVKSLVVADGNRLIQTQKGGEKDLKIVREFNGNELRVTVTSGPVVSVRTYARK</sequence>
<dbReference type="CDD" id="cd00742">
    <property type="entry name" value="FABP"/>
    <property type="match status" value="1"/>
</dbReference>
<evidence type="ECO:0000256" key="3">
    <source>
        <dbReference type="RuleBase" id="RU003696"/>
    </source>
</evidence>
<name>A0A7R9QMQ7_9ACAR</name>
<dbReference type="Pfam" id="PF00061">
    <property type="entry name" value="Lipocalin"/>
    <property type="match status" value="1"/>
</dbReference>
<evidence type="ECO:0000259" key="4">
    <source>
        <dbReference type="PROSITE" id="PS00214"/>
    </source>
</evidence>
<feature type="domain" description="Cytosolic fatty-acid binding proteins" evidence="4">
    <location>
        <begin position="6"/>
        <end position="23"/>
    </location>
</feature>
<dbReference type="OrthoDB" id="354351at2759"/>
<dbReference type="PROSITE" id="PS00214">
    <property type="entry name" value="FABP"/>
    <property type="match status" value="1"/>
</dbReference>
<accession>A0A7R9QMQ7</accession>
<gene>
    <name evidence="5" type="ORF">ONB1V03_LOCUS8472</name>
</gene>
<evidence type="ECO:0000256" key="2">
    <source>
        <dbReference type="ARBA" id="ARBA00023121"/>
    </source>
</evidence>
<dbReference type="Proteomes" id="UP000728032">
    <property type="component" value="Unassembled WGS sequence"/>
</dbReference>
<keyword evidence="6" id="KW-1185">Reference proteome</keyword>
<keyword evidence="3" id="KW-0813">Transport</keyword>